<gene>
    <name evidence="1" type="ORF">ANCDUO_15339</name>
</gene>
<dbReference type="AlphaFoldDB" id="A0A0C2G6G9"/>
<proteinExistence type="predicted"/>
<sequence length="32" mass="3579">MAALLVAKLFIPLLMVSLLFSALRNAVSYRKK</sequence>
<dbReference type="EMBL" id="KN738975">
    <property type="protein sequence ID" value="KIH54514.1"/>
    <property type="molecule type" value="Genomic_DNA"/>
</dbReference>
<dbReference type="Proteomes" id="UP000054047">
    <property type="component" value="Unassembled WGS sequence"/>
</dbReference>
<protein>
    <submittedName>
        <fullName evidence="1">Uncharacterized protein</fullName>
    </submittedName>
</protein>
<evidence type="ECO:0000313" key="2">
    <source>
        <dbReference type="Proteomes" id="UP000054047"/>
    </source>
</evidence>
<evidence type="ECO:0000313" key="1">
    <source>
        <dbReference type="EMBL" id="KIH54514.1"/>
    </source>
</evidence>
<name>A0A0C2G6G9_9BILA</name>
<organism evidence="1 2">
    <name type="scientific">Ancylostoma duodenale</name>
    <dbReference type="NCBI Taxonomy" id="51022"/>
    <lineage>
        <taxon>Eukaryota</taxon>
        <taxon>Metazoa</taxon>
        <taxon>Ecdysozoa</taxon>
        <taxon>Nematoda</taxon>
        <taxon>Chromadorea</taxon>
        <taxon>Rhabditida</taxon>
        <taxon>Rhabditina</taxon>
        <taxon>Rhabditomorpha</taxon>
        <taxon>Strongyloidea</taxon>
        <taxon>Ancylostomatidae</taxon>
        <taxon>Ancylostomatinae</taxon>
        <taxon>Ancylostoma</taxon>
    </lineage>
</organism>
<accession>A0A0C2G6G9</accession>
<reference evidence="1 2" key="1">
    <citation type="submission" date="2013-12" db="EMBL/GenBank/DDBJ databases">
        <title>Draft genome of the parsitic nematode Ancylostoma duodenale.</title>
        <authorList>
            <person name="Mitreva M."/>
        </authorList>
    </citation>
    <scope>NUCLEOTIDE SEQUENCE [LARGE SCALE GENOMIC DNA]</scope>
    <source>
        <strain evidence="1 2">Zhejiang</strain>
    </source>
</reference>
<keyword evidence="2" id="KW-1185">Reference proteome</keyword>